<evidence type="ECO:0000313" key="4">
    <source>
        <dbReference type="Proteomes" id="UP000069205"/>
    </source>
</evidence>
<dbReference type="PANTHER" id="PTHR12526">
    <property type="entry name" value="GLYCOSYLTRANSFERASE"/>
    <property type="match status" value="1"/>
</dbReference>
<protein>
    <submittedName>
        <fullName evidence="3">Putative glycosyl transferase (Modular protein)</fullName>
        <ecNumber evidence="3">2.-.-.-</ecNumber>
    </submittedName>
</protein>
<keyword evidence="3" id="KW-0808">Transferase</keyword>
<sequence>MILPKLGPENTRGMVEAFPEAAPRAAGRKPGSATAAPQGAPQFDPHLLLVIVGGRPKTQQPGVFLPTTKERTVGMKIAQVSPLWESVPPKLYGGTERIVSYLTEELVRRGHDVTLFASGDSVTAARLRKVCPEALRLKKGPVNRDAPFVLMMEQVFGAEAAQFDIIHSHVDFMGFPMSRRCQTPVLTTLHGRLDLPEIGPVFDEYLDLPVVSISNAQRAPLPQANWIGTVYHGLPDLYTFHPGPGSYLAFLGRISPEKRPDHAIEVAKRVGMPLRIAAKVDPVDRDYFEAEIERLLEHPLIEYVGEITDAEKCDFLGDAAAVVCPYDWPEPFGIVLIEALACGTPVLAYRRGSIPELIEDGVTGVICDNLSEMVRAVERVPSIDRWRCRQSFETRFAVQRMAEDYLALYERLTAAVPLRPYAPAHARNHHVWTPDARVFVPETDAA</sequence>
<dbReference type="InterPro" id="IPR001296">
    <property type="entry name" value="Glyco_trans_1"/>
</dbReference>
<dbReference type="GO" id="GO:0016757">
    <property type="term" value="F:glycosyltransferase activity"/>
    <property type="evidence" value="ECO:0007669"/>
    <property type="project" value="InterPro"/>
</dbReference>
<feature type="domain" description="Glycosyl transferase family 1" evidence="1">
    <location>
        <begin position="246"/>
        <end position="372"/>
    </location>
</feature>
<dbReference type="Proteomes" id="UP000069205">
    <property type="component" value="Chromosome"/>
</dbReference>
<accession>A0A0K2GEM6</accession>
<feature type="domain" description="Glycosyltransferase subfamily 4-like N-terminal" evidence="2">
    <location>
        <begin position="92"/>
        <end position="194"/>
    </location>
</feature>
<dbReference type="EC" id="2.-.-.-" evidence="3"/>
<gene>
    <name evidence="3" type="ORF">NITMOv2_2654</name>
</gene>
<dbReference type="CDD" id="cd03802">
    <property type="entry name" value="GT4_AviGT4-like"/>
    <property type="match status" value="1"/>
</dbReference>
<name>A0A0K2GEM6_NITMO</name>
<proteinExistence type="predicted"/>
<keyword evidence="4" id="KW-1185">Reference proteome</keyword>
<organism evidence="3 4">
    <name type="scientific">Nitrospira moscoviensis</name>
    <dbReference type="NCBI Taxonomy" id="42253"/>
    <lineage>
        <taxon>Bacteria</taxon>
        <taxon>Pseudomonadati</taxon>
        <taxon>Nitrospirota</taxon>
        <taxon>Nitrospiria</taxon>
        <taxon>Nitrospirales</taxon>
        <taxon>Nitrospiraceae</taxon>
        <taxon>Nitrospira</taxon>
    </lineage>
</organism>
<dbReference type="AlphaFoldDB" id="A0A0K2GEM6"/>
<dbReference type="Pfam" id="PF00534">
    <property type="entry name" value="Glycos_transf_1"/>
    <property type="match status" value="1"/>
</dbReference>
<evidence type="ECO:0000259" key="1">
    <source>
        <dbReference type="Pfam" id="PF00534"/>
    </source>
</evidence>
<dbReference type="KEGG" id="nmv:NITMOv2_2654"/>
<dbReference type="PATRIC" id="fig|42253.5.peg.2625"/>
<dbReference type="Gene3D" id="3.40.50.2000">
    <property type="entry name" value="Glycogen Phosphorylase B"/>
    <property type="match status" value="2"/>
</dbReference>
<dbReference type="EMBL" id="CP011801">
    <property type="protein sequence ID" value="ALA59067.1"/>
    <property type="molecule type" value="Genomic_DNA"/>
</dbReference>
<evidence type="ECO:0000259" key="2">
    <source>
        <dbReference type="Pfam" id="PF13439"/>
    </source>
</evidence>
<dbReference type="STRING" id="42253.NITMOv2_2654"/>
<reference evidence="3 4" key="1">
    <citation type="journal article" date="2015" name="Proc. Natl. Acad. Sci. U.S.A.">
        <title>Expanded metabolic versatility of ubiquitous nitrite-oxidizing bacteria from the genus Nitrospira.</title>
        <authorList>
            <person name="Koch H."/>
            <person name="Lucker S."/>
            <person name="Albertsen M."/>
            <person name="Kitzinger K."/>
            <person name="Herbold C."/>
            <person name="Spieck E."/>
            <person name="Nielsen P.H."/>
            <person name="Wagner M."/>
            <person name="Daims H."/>
        </authorList>
    </citation>
    <scope>NUCLEOTIDE SEQUENCE [LARGE SCALE GENOMIC DNA]</scope>
    <source>
        <strain evidence="3 4">NSP M-1</strain>
    </source>
</reference>
<dbReference type="PANTHER" id="PTHR12526:SF595">
    <property type="entry name" value="BLL5217 PROTEIN"/>
    <property type="match status" value="1"/>
</dbReference>
<dbReference type="SUPFAM" id="SSF53756">
    <property type="entry name" value="UDP-Glycosyltransferase/glycogen phosphorylase"/>
    <property type="match status" value="1"/>
</dbReference>
<dbReference type="InterPro" id="IPR028098">
    <property type="entry name" value="Glyco_trans_4-like_N"/>
</dbReference>
<dbReference type="Pfam" id="PF13439">
    <property type="entry name" value="Glyco_transf_4"/>
    <property type="match status" value="1"/>
</dbReference>
<evidence type="ECO:0000313" key="3">
    <source>
        <dbReference type="EMBL" id="ALA59067.1"/>
    </source>
</evidence>